<evidence type="ECO:0000313" key="7">
    <source>
        <dbReference type="EMBL" id="KAF2553343.1"/>
    </source>
</evidence>
<dbReference type="SMART" id="SM00109">
    <property type="entry name" value="C1"/>
    <property type="match status" value="4"/>
</dbReference>
<feature type="domain" description="Zinc finger PHD-type" evidence="6">
    <location>
        <begin position="387"/>
        <end position="446"/>
    </location>
</feature>
<dbReference type="EMBL" id="QGKW02001988">
    <property type="protein sequence ID" value="KAF2553343.1"/>
    <property type="molecule type" value="Genomic_DNA"/>
</dbReference>
<evidence type="ECO:0000259" key="6">
    <source>
        <dbReference type="SMART" id="SM00249"/>
    </source>
</evidence>
<evidence type="ECO:0000256" key="1">
    <source>
        <dbReference type="ARBA" id="ARBA00022723"/>
    </source>
</evidence>
<evidence type="ECO:0000256" key="2">
    <source>
        <dbReference type="ARBA" id="ARBA00022737"/>
    </source>
</evidence>
<dbReference type="PANTHER" id="PTHR32410">
    <property type="entry name" value="CYSTEINE/HISTIDINE-RICH C1 DOMAIN FAMILY PROTEIN"/>
    <property type="match status" value="1"/>
</dbReference>
<name>A0A8S9H5G1_BRACR</name>
<feature type="domain" description="Phorbol-ester/DAG-type" evidence="5">
    <location>
        <begin position="120"/>
        <end position="170"/>
    </location>
</feature>
<evidence type="ECO:0000256" key="3">
    <source>
        <dbReference type="ARBA" id="ARBA00022771"/>
    </source>
</evidence>
<feature type="domain" description="Phorbol-ester/DAG-type" evidence="5">
    <location>
        <begin position="176"/>
        <end position="224"/>
    </location>
</feature>
<proteinExistence type="predicted"/>
<dbReference type="SMART" id="SM00249">
    <property type="entry name" value="PHD"/>
    <property type="match status" value="3"/>
</dbReference>
<keyword evidence="2" id="KW-0677">Repeat</keyword>
<evidence type="ECO:0000259" key="5">
    <source>
        <dbReference type="SMART" id="SM00109"/>
    </source>
</evidence>
<sequence length="954" mass="108723">MNRIKLPTHKHPLYPTPWVRSCSGCYRQNDCTKDGYRCYECEIFFHKKCAETSLEINHPSHPEHPLHLSIPEYYSESKNCKLCGQTLINMFYHCPLCKFVVDTACIKNPPPDVIEHPKAHKHSLVHLIHHYPGTCDFCEEKYCRRYLYKCSQCQLKFHFECSNLPLEITHPFHRKHPLKFLTREEHYFLDGKCRICGDELGRRFYNCSICKFSVDVACVKNPPPLTILFAKAHDHQISLIPRIISFNCDACGLDGDRSPYSCQQCDFMIHQSCIDLPEIINVNRHEHRLSRRLQLSPGTWICGFCHKKVDWSCGAYSCSICPDYAIHSRCALRDDVWDKLELKGIPEEPQEIKPYKVVNGNLIRHFSHEEHYLQLNEENIICGGSIRCEACVLPIYSQAFYSCVQCDFILHKTCANLPRKKRHMYHAKPLTLVVGDMTYFDCSACSNRSSGFRYSTTNFNIDVKCSALSESIFHESHGCTLYYIYGNGKHCIACGNWSYSTFNCDDCDLSLLMPGRVITYYGKTRFEVIQTHPGFLPRDVLNEDMYATIYVYKGNEHNKNDPVTLLRKALSELLVYYYPLSGKLVRGESGRKPQLVCQGEGVPFAVATASLDLISLDYLEKLDDEVALRLVPEIEIDYDTDFCYHPLALQVTKFACGGFTIGTALTHVVCDGFGVAQIIHALTELAAGKSELSVVPVWQRERLIGKIDNESAKVPGGHIASLLATSPYMPTTDLVTEIINIQAVNIKRLKDTLMRECEFPEECFTTYEVLSSCIWKARSRALKLNPDGITVLAVAVGIRHVLDPPLPQGYYGNAYIDVYVELTVRELEESSISDIAKRVKKAKKTAYDKGYIEEELSNGERLMRDDAKFEGVSDGVFFLTDWRNIGWFGSMDFGWNEPVNLRPLTQRESAMHIGMILRPSKLDPSMEGGVKVVMTLPRDAMVGFKLNMDAMNKL</sequence>
<dbReference type="Proteomes" id="UP000712281">
    <property type="component" value="Unassembled WGS sequence"/>
</dbReference>
<evidence type="ECO:0000313" key="8">
    <source>
        <dbReference type="Proteomes" id="UP000712281"/>
    </source>
</evidence>
<protein>
    <recommendedName>
        <fullName evidence="9">Phorbol-ester/DAG-type domain-containing protein</fullName>
    </recommendedName>
</protein>
<dbReference type="InterPro" id="IPR001965">
    <property type="entry name" value="Znf_PHD"/>
</dbReference>
<gene>
    <name evidence="7" type="ORF">F2Q68_00037607</name>
</gene>
<dbReference type="Pfam" id="PF03107">
    <property type="entry name" value="C1_2"/>
    <property type="match status" value="5"/>
</dbReference>
<dbReference type="InterPro" id="IPR046349">
    <property type="entry name" value="C1-like_sf"/>
</dbReference>
<dbReference type="Pfam" id="PF02458">
    <property type="entry name" value="Transferase"/>
    <property type="match status" value="1"/>
</dbReference>
<dbReference type="InterPro" id="IPR053192">
    <property type="entry name" value="Vacuole_Formation_Reg"/>
</dbReference>
<dbReference type="PANTHER" id="PTHR32410:SF192">
    <property type="entry name" value="ZINC FINGER PHD-TYPE DOMAIN-CONTAINING PROTEIN"/>
    <property type="match status" value="1"/>
</dbReference>
<keyword evidence="4" id="KW-0862">Zinc</keyword>
<comment type="caution">
    <text evidence="7">The sequence shown here is derived from an EMBL/GenBank/DDBJ whole genome shotgun (WGS) entry which is preliminary data.</text>
</comment>
<dbReference type="Gene3D" id="3.30.559.10">
    <property type="entry name" value="Chloramphenicol acetyltransferase-like domain"/>
    <property type="match status" value="2"/>
</dbReference>
<feature type="domain" description="Phorbol-ester/DAG-type" evidence="5">
    <location>
        <begin position="66"/>
        <end position="111"/>
    </location>
</feature>
<feature type="domain" description="Phorbol-ester/DAG-type" evidence="5">
    <location>
        <begin position="233"/>
        <end position="279"/>
    </location>
</feature>
<dbReference type="GO" id="GO:0008270">
    <property type="term" value="F:zinc ion binding"/>
    <property type="evidence" value="ECO:0007669"/>
    <property type="project" value="UniProtKB-KW"/>
</dbReference>
<dbReference type="InterPro" id="IPR004146">
    <property type="entry name" value="DC1"/>
</dbReference>
<dbReference type="AlphaFoldDB" id="A0A8S9H5G1"/>
<keyword evidence="1" id="KW-0479">Metal-binding</keyword>
<evidence type="ECO:0008006" key="9">
    <source>
        <dbReference type="Google" id="ProtNLM"/>
    </source>
</evidence>
<evidence type="ECO:0000256" key="4">
    <source>
        <dbReference type="ARBA" id="ARBA00022833"/>
    </source>
</evidence>
<reference evidence="7" key="1">
    <citation type="submission" date="2019-12" db="EMBL/GenBank/DDBJ databases">
        <title>Genome sequencing and annotation of Brassica cretica.</title>
        <authorList>
            <person name="Studholme D.J."/>
            <person name="Sarris P.F."/>
        </authorList>
    </citation>
    <scope>NUCLEOTIDE SEQUENCE</scope>
    <source>
        <strain evidence="7">PFS-001/15</strain>
        <tissue evidence="7">Leaf</tissue>
    </source>
</reference>
<organism evidence="7 8">
    <name type="scientific">Brassica cretica</name>
    <name type="common">Mustard</name>
    <dbReference type="NCBI Taxonomy" id="69181"/>
    <lineage>
        <taxon>Eukaryota</taxon>
        <taxon>Viridiplantae</taxon>
        <taxon>Streptophyta</taxon>
        <taxon>Embryophyta</taxon>
        <taxon>Tracheophyta</taxon>
        <taxon>Spermatophyta</taxon>
        <taxon>Magnoliopsida</taxon>
        <taxon>eudicotyledons</taxon>
        <taxon>Gunneridae</taxon>
        <taxon>Pentapetalae</taxon>
        <taxon>rosids</taxon>
        <taxon>malvids</taxon>
        <taxon>Brassicales</taxon>
        <taxon>Brassicaceae</taxon>
        <taxon>Brassiceae</taxon>
        <taxon>Brassica</taxon>
    </lineage>
</organism>
<accession>A0A8S9H5G1</accession>
<dbReference type="InterPro" id="IPR023213">
    <property type="entry name" value="CAT-like_dom_sf"/>
</dbReference>
<keyword evidence="3" id="KW-0863">Zinc-finger</keyword>
<dbReference type="InterPro" id="IPR002219">
    <property type="entry name" value="PKC_DAG/PE"/>
</dbReference>
<dbReference type="SUPFAM" id="SSF57889">
    <property type="entry name" value="Cysteine-rich domain"/>
    <property type="match status" value="4"/>
</dbReference>
<feature type="domain" description="Zinc finger PHD-type" evidence="6">
    <location>
        <begin position="247"/>
        <end position="306"/>
    </location>
</feature>
<feature type="domain" description="Zinc finger PHD-type" evidence="6">
    <location>
        <begin position="134"/>
        <end position="211"/>
    </location>
</feature>